<protein>
    <submittedName>
        <fullName evidence="3">DNA-binding transcriptional regulator, XRE-family HTH domain</fullName>
    </submittedName>
</protein>
<dbReference type="EMBL" id="FOCQ01000013">
    <property type="protein sequence ID" value="SEN53038.1"/>
    <property type="molecule type" value="Genomic_DNA"/>
</dbReference>
<keyword evidence="4" id="KW-1185">Reference proteome</keyword>
<dbReference type="InterPro" id="IPR001387">
    <property type="entry name" value="Cro/C1-type_HTH"/>
</dbReference>
<evidence type="ECO:0000259" key="2">
    <source>
        <dbReference type="PROSITE" id="PS50943"/>
    </source>
</evidence>
<sequence>MKIFGNRLRELRQHKKITQKELGKRFKLSESAIGMYERGEREPSLELARQFADFFGVSLDYLTGQTDDPKGHVIDQTILNDPDILKLFNIDRAEVDAAMNDPEKLEKLLSLIGTVIKTKDEEFLTKLMTVLEIFVDTQIQKEKTNDN</sequence>
<dbReference type="PROSITE" id="PS50943">
    <property type="entry name" value="HTH_CROC1"/>
    <property type="match status" value="1"/>
</dbReference>
<dbReference type="InterPro" id="IPR010982">
    <property type="entry name" value="Lambda_DNA-bd_dom_sf"/>
</dbReference>
<keyword evidence="1 3" id="KW-0238">DNA-binding</keyword>
<dbReference type="GO" id="GO:0003677">
    <property type="term" value="F:DNA binding"/>
    <property type="evidence" value="ECO:0007669"/>
    <property type="project" value="UniProtKB-KW"/>
</dbReference>
<name>A0A1H8HBT4_9BACL</name>
<proteinExistence type="predicted"/>
<gene>
    <name evidence="3" type="ORF">SAMN05444955_113109</name>
</gene>
<dbReference type="RefSeq" id="WP_244527580.1">
    <property type="nucleotide sequence ID" value="NZ_FOCQ01000013.1"/>
</dbReference>
<reference evidence="3 4" key="1">
    <citation type="submission" date="2016-10" db="EMBL/GenBank/DDBJ databases">
        <authorList>
            <person name="de Groot N.N."/>
        </authorList>
    </citation>
    <scope>NUCLEOTIDE SEQUENCE [LARGE SCALE GENOMIC DNA]</scope>
    <source>
        <strain evidence="3 4">DSM 46701</strain>
    </source>
</reference>
<evidence type="ECO:0000256" key="1">
    <source>
        <dbReference type="ARBA" id="ARBA00023125"/>
    </source>
</evidence>
<dbReference type="SUPFAM" id="SSF47413">
    <property type="entry name" value="lambda repressor-like DNA-binding domains"/>
    <property type="match status" value="1"/>
</dbReference>
<evidence type="ECO:0000313" key="4">
    <source>
        <dbReference type="Proteomes" id="UP000199695"/>
    </source>
</evidence>
<dbReference type="Gene3D" id="1.10.260.40">
    <property type="entry name" value="lambda repressor-like DNA-binding domains"/>
    <property type="match status" value="1"/>
</dbReference>
<dbReference type="SMART" id="SM00530">
    <property type="entry name" value="HTH_XRE"/>
    <property type="match status" value="1"/>
</dbReference>
<dbReference type="STRING" id="1173111.SAMN05444955_113109"/>
<dbReference type="Pfam" id="PF01381">
    <property type="entry name" value="HTH_3"/>
    <property type="match status" value="1"/>
</dbReference>
<dbReference type="AlphaFoldDB" id="A0A1H8HBT4"/>
<dbReference type="CDD" id="cd00093">
    <property type="entry name" value="HTH_XRE"/>
    <property type="match status" value="1"/>
</dbReference>
<dbReference type="Proteomes" id="UP000199695">
    <property type="component" value="Unassembled WGS sequence"/>
</dbReference>
<feature type="domain" description="HTH cro/C1-type" evidence="2">
    <location>
        <begin position="8"/>
        <end position="62"/>
    </location>
</feature>
<dbReference type="PANTHER" id="PTHR46558:SF11">
    <property type="entry name" value="HTH-TYPE TRANSCRIPTIONAL REGULATOR XRE"/>
    <property type="match status" value="1"/>
</dbReference>
<dbReference type="PANTHER" id="PTHR46558">
    <property type="entry name" value="TRACRIPTIONAL REGULATORY PROTEIN-RELATED-RELATED"/>
    <property type="match status" value="1"/>
</dbReference>
<accession>A0A1H8HBT4</accession>
<organism evidence="3 4">
    <name type="scientific">Lihuaxuella thermophila</name>
    <dbReference type="NCBI Taxonomy" id="1173111"/>
    <lineage>
        <taxon>Bacteria</taxon>
        <taxon>Bacillati</taxon>
        <taxon>Bacillota</taxon>
        <taxon>Bacilli</taxon>
        <taxon>Bacillales</taxon>
        <taxon>Thermoactinomycetaceae</taxon>
        <taxon>Lihuaxuella</taxon>
    </lineage>
</organism>
<evidence type="ECO:0000313" key="3">
    <source>
        <dbReference type="EMBL" id="SEN53038.1"/>
    </source>
</evidence>